<evidence type="ECO:0000313" key="2">
    <source>
        <dbReference type="EMBL" id="MCM4082716.1"/>
    </source>
</evidence>
<evidence type="ECO:0000256" key="1">
    <source>
        <dbReference type="SAM" id="SignalP"/>
    </source>
</evidence>
<comment type="caution">
    <text evidence="2">The sequence shown here is derived from an EMBL/GenBank/DDBJ whole genome shotgun (WGS) entry which is preliminary data.</text>
</comment>
<keyword evidence="1" id="KW-0732">Signal</keyword>
<feature type="signal peptide" evidence="1">
    <location>
        <begin position="1"/>
        <end position="23"/>
    </location>
</feature>
<name>A0ABT0Y9J9_9ACTN</name>
<gene>
    <name evidence="2" type="ORF">LXN57_34625</name>
</gene>
<proteinExistence type="predicted"/>
<feature type="chain" id="PRO_5045052396" description="DUF4352 domain-containing protein" evidence="1">
    <location>
        <begin position="24"/>
        <end position="169"/>
    </location>
</feature>
<keyword evidence="3" id="KW-1185">Reference proteome</keyword>
<evidence type="ECO:0008006" key="4">
    <source>
        <dbReference type="Google" id="ProtNLM"/>
    </source>
</evidence>
<evidence type="ECO:0000313" key="3">
    <source>
        <dbReference type="Proteomes" id="UP001523216"/>
    </source>
</evidence>
<organism evidence="2 3">
    <name type="scientific">Paractinoplanes hotanensis</name>
    <dbReference type="NCBI Taxonomy" id="2906497"/>
    <lineage>
        <taxon>Bacteria</taxon>
        <taxon>Bacillati</taxon>
        <taxon>Actinomycetota</taxon>
        <taxon>Actinomycetes</taxon>
        <taxon>Micromonosporales</taxon>
        <taxon>Micromonosporaceae</taxon>
        <taxon>Paractinoplanes</taxon>
    </lineage>
</organism>
<dbReference type="RefSeq" id="WP_251802442.1">
    <property type="nucleotide sequence ID" value="NZ_JAMQOL010000050.1"/>
</dbReference>
<protein>
    <recommendedName>
        <fullName evidence="4">DUF4352 domain-containing protein</fullName>
    </recommendedName>
</protein>
<dbReference type="PROSITE" id="PS51257">
    <property type="entry name" value="PROKAR_LIPOPROTEIN"/>
    <property type="match status" value="1"/>
</dbReference>
<reference evidence="2 3" key="1">
    <citation type="submission" date="2022-06" db="EMBL/GenBank/DDBJ databases">
        <title>Actinoplanes abujensis sp. nov., isolated from Nigerian arid soil.</title>
        <authorList>
            <person name="Ding P."/>
        </authorList>
    </citation>
    <scope>NUCLEOTIDE SEQUENCE [LARGE SCALE GENOMIC DNA]</scope>
    <source>
        <strain evidence="3">TRM88002</strain>
    </source>
</reference>
<sequence length="169" mass="17097">MRMSAVITSIGIVAAAATTAACAGVAAADVQVAPAAPAPAATTAPAAPATAIDDRDPALKYEQDGSVVTVTKKAAKVATVTLTSAGYGKNSARIVLSVAAARPFVIDPAMFTLYDAEGWENDPTQTGTVRFESGTGSLTLTFTGTPAQPVALGWVPQYGEEAVAVWERG</sequence>
<dbReference type="EMBL" id="JAMQOL010000050">
    <property type="protein sequence ID" value="MCM4082716.1"/>
    <property type="molecule type" value="Genomic_DNA"/>
</dbReference>
<dbReference type="Proteomes" id="UP001523216">
    <property type="component" value="Unassembled WGS sequence"/>
</dbReference>
<accession>A0ABT0Y9J9</accession>